<gene>
    <name evidence="2" type="ORF">F8388_022676</name>
</gene>
<proteinExistence type="predicted"/>
<protein>
    <recommendedName>
        <fullName evidence="4">Maternal effect embryo arrest 22</fullName>
    </recommendedName>
</protein>
<feature type="region of interest" description="Disordered" evidence="1">
    <location>
        <begin position="685"/>
        <end position="718"/>
    </location>
</feature>
<dbReference type="PANTHER" id="PTHR35480">
    <property type="entry name" value="MATERNAL EFFECT EMBRYO ARREST 22"/>
    <property type="match status" value="1"/>
</dbReference>
<organism evidence="2 3">
    <name type="scientific">Cannabis sativa</name>
    <name type="common">Hemp</name>
    <name type="synonym">Marijuana</name>
    <dbReference type="NCBI Taxonomy" id="3483"/>
    <lineage>
        <taxon>Eukaryota</taxon>
        <taxon>Viridiplantae</taxon>
        <taxon>Streptophyta</taxon>
        <taxon>Embryophyta</taxon>
        <taxon>Tracheophyta</taxon>
        <taxon>Spermatophyta</taxon>
        <taxon>Magnoliopsida</taxon>
        <taxon>eudicotyledons</taxon>
        <taxon>Gunneridae</taxon>
        <taxon>Pentapetalae</taxon>
        <taxon>rosids</taxon>
        <taxon>fabids</taxon>
        <taxon>Rosales</taxon>
        <taxon>Cannabaceae</taxon>
        <taxon>Cannabis</taxon>
    </lineage>
</organism>
<reference evidence="2 3" key="1">
    <citation type="journal article" date="2020" name="bioRxiv">
        <title>Sequence and annotation of 42 cannabis genomes reveals extensive copy number variation in cannabinoid synthesis and pathogen resistance genes.</title>
        <authorList>
            <person name="Mckernan K.J."/>
            <person name="Helbert Y."/>
            <person name="Kane L.T."/>
            <person name="Ebling H."/>
            <person name="Zhang L."/>
            <person name="Liu B."/>
            <person name="Eaton Z."/>
            <person name="Mclaughlin S."/>
            <person name="Kingan S."/>
            <person name="Baybayan P."/>
            <person name="Concepcion G."/>
            <person name="Jordan M."/>
            <person name="Riva A."/>
            <person name="Barbazuk W."/>
            <person name="Harkins T."/>
        </authorList>
    </citation>
    <scope>NUCLEOTIDE SEQUENCE [LARGE SCALE GENOMIC DNA]</scope>
    <source>
        <strain evidence="3">cv. Jamaican Lion 4</strain>
        <tissue evidence="2">Leaf</tissue>
    </source>
</reference>
<dbReference type="Proteomes" id="UP000525078">
    <property type="component" value="Unassembled WGS sequence"/>
</dbReference>
<comment type="caution">
    <text evidence="2">The sequence shown here is derived from an EMBL/GenBank/DDBJ whole genome shotgun (WGS) entry which is preliminary data.</text>
</comment>
<accession>A0A7J6G4F6</accession>
<feature type="compositionally biased region" description="Basic and acidic residues" evidence="1">
    <location>
        <begin position="685"/>
        <end position="694"/>
    </location>
</feature>
<dbReference type="PANTHER" id="PTHR35480:SF1">
    <property type="entry name" value="MATERNAL EFFECT EMBRYO ARREST 22"/>
    <property type="match status" value="1"/>
</dbReference>
<sequence length="1421" mass="158305">MAADVQVKLDTPNSCCASLKNKYSKLEEKRNALRQAVKLLEQQIDKIQAESKKACERERARADFEKVEKEKESAARLVLENEVATLRSEIVSLKKEGVKEIGDGNGEVKILRARVSVGEKEINKLKEVVEKERKEAESVRKNAEAEKKKASEAQKIVEGERRKAEKERNVAKLEKEKAENFRLQVEAMRKEADEMKSKLVSEAVRLEVVNTKLEGEKQKVAKERKRADSEKAKAEEQRKLVEANRSKILDGKIYAEGLSRQLEESKRKIDELQKEIHELKSSSNLCKASVGQLDASINTEDKTVVKGSHESKFVLELSSKIEEANKRFQSEKQKASREKERADREKLNSEQHKKLSEMNRKKALEEKSRADQLCKQLEEEKQKVLELQKQIRELRSSRKSVAPSAVSMTESRELNFLKKQLKFQKMKKKHAKQVLELERSRNCILQQELRHIKLDFDQFSCRLDMLHKSFSGRKGVHSIEKTGNIIKALKSGSESFQIYLQKQNEPFKSSCPAVDPSGTVQQTLPLSAHLSTVPGANFVEPIAGIDSKLESLLGGSTTTMLTSSAINSNTTSFSDGQLVGSQDKSSFSVTTSAKLVEGHSQPILSDLSGEVTKIKSGENLAVVAENNVKSSVSNGDVGGVIVHGKKRKRMLEAVETIENLYFEEKKLHLRLEEKLSVLHGIIKKKSDSPSRGEKSLLPSFNGNSYGKHGKQNKKRKTSFQDKVVMQHACDIDEQKERVVVETEVHGNASFGKQTSLIGIDQVATFGAKGEGKSDSAKCDFDAVVGFEDLVDGNYINLLNLDSAADEECYRLAMEMPLSPIHHEIDIELADTLNVDNTKTLGNEPLRLNEEKKMLPSCRIDTNDMEIGINNTSSDGSSTATSSLGHNNENHVSTIGMVRNDWHTSEVGKAPSCLSSNFGVESTNPTILQDEKSKFQFGGESWSATKNILERCVVFSKVQDRSCFSRIQYAIRTCIGQCSVATKTEWMMGEILLALKIEEKLSSKEKVCALFSLLMINFSVTASGKFGNFINWASISCLDSFAGHVISVMSDMEVRRLFAELGCLDELFSLIENFLMDECAKVYDDLSFEFPVKCDSRVQSSLDVSDRSLFPVPASAELLIAGSIILASICAAVDRIGFICETSYSILRARRLNNSLKLSILHIFAYLGGDQFFSLSDYSLMMTVLKSLVRDIERLGSSDASDSCNSLMIDTRSAICPCVKCPFSGDVMSVDTVTSFLLGKLKADDLLETKYNTSDFQSDPFSNVALYSLNDLLSLVELVAYHMGWEWTCLKIVPQLVKVLESCVYKKSTSELVVLLGQLGRLGVEASGYEDKGVDQLRRDLSSFFRGGISIMAGLPIQIATVTAALGILSIDFKTIIETKEKFSGTASESILVDMIRKWFFLLSKRQQDLSFSILQTSGVNK</sequence>
<feature type="region of interest" description="Disordered" evidence="1">
    <location>
        <begin position="217"/>
        <end position="238"/>
    </location>
</feature>
<feature type="region of interest" description="Disordered" evidence="1">
    <location>
        <begin position="133"/>
        <end position="170"/>
    </location>
</feature>
<name>A0A7J6G4F6_CANSA</name>
<dbReference type="EMBL" id="JAATIP010000083">
    <property type="protein sequence ID" value="KAF4376960.1"/>
    <property type="molecule type" value="Genomic_DNA"/>
</dbReference>
<evidence type="ECO:0000313" key="3">
    <source>
        <dbReference type="Proteomes" id="UP000525078"/>
    </source>
</evidence>
<evidence type="ECO:0000256" key="1">
    <source>
        <dbReference type="SAM" id="MobiDB-lite"/>
    </source>
</evidence>
<feature type="region of interest" description="Disordered" evidence="1">
    <location>
        <begin position="326"/>
        <end position="364"/>
    </location>
</feature>
<evidence type="ECO:0000313" key="2">
    <source>
        <dbReference type="EMBL" id="KAF4376960.1"/>
    </source>
</evidence>
<feature type="compositionally biased region" description="Basic residues" evidence="1">
    <location>
        <begin position="707"/>
        <end position="717"/>
    </location>
</feature>
<evidence type="ECO:0008006" key="4">
    <source>
        <dbReference type="Google" id="ProtNLM"/>
    </source>
</evidence>